<proteinExistence type="predicted"/>
<dbReference type="GO" id="GO:0004633">
    <property type="term" value="F:phosphopantothenoylcysteine decarboxylase activity"/>
    <property type="evidence" value="ECO:0007669"/>
    <property type="project" value="TreeGrafter"/>
</dbReference>
<dbReference type="HOGENOM" id="CLU_033319_2_1_11"/>
<evidence type="ECO:0000259" key="1">
    <source>
        <dbReference type="Pfam" id="PF02441"/>
    </source>
</evidence>
<dbReference type="GO" id="GO:0010181">
    <property type="term" value="F:FMN binding"/>
    <property type="evidence" value="ECO:0007669"/>
    <property type="project" value="TreeGrafter"/>
</dbReference>
<evidence type="ECO:0000313" key="3">
    <source>
        <dbReference type="Proteomes" id="UP000000637"/>
    </source>
</evidence>
<dbReference type="EMBL" id="CP000474">
    <property type="protein sequence ID" value="ABM09874.1"/>
    <property type="molecule type" value="Genomic_DNA"/>
</dbReference>
<dbReference type="KEGG" id="aau:AAur_0544"/>
<dbReference type="Gene3D" id="3.40.50.1950">
    <property type="entry name" value="Flavin prenyltransferase-like"/>
    <property type="match status" value="1"/>
</dbReference>
<sequence length="217" mass="23747">MLRPAMTTTDSSPRPIWADLTLEAFGYSKVALILTGSAVTQVMPFWIEWAVSAAPETEFKVVMRDSAQRFITRHSIESRLKSRVQADTWGEELVAAHIDLAEWADLILVYPATLDYSSRLAHGIADSPSLLAAMTTEAQVCIAPALPPRALANPIVAETLRKLRTPENFLVIDPVPGPSESSDVALAWVPPSFPSVLRRLEEERLLRAGMTAEAATV</sequence>
<dbReference type="PANTHER" id="PTHR14359">
    <property type="entry name" value="HOMO-OLIGOMERIC FLAVIN CONTAINING CYS DECARBOXYLASE FAMILY"/>
    <property type="match status" value="1"/>
</dbReference>
<dbReference type="SUPFAM" id="SSF52507">
    <property type="entry name" value="Homo-oligomeric flavin-containing Cys decarboxylases, HFCD"/>
    <property type="match status" value="1"/>
</dbReference>
<dbReference type="OrthoDB" id="4578483at2"/>
<dbReference type="GO" id="GO:0015937">
    <property type="term" value="P:coenzyme A biosynthetic process"/>
    <property type="evidence" value="ECO:0007669"/>
    <property type="project" value="TreeGrafter"/>
</dbReference>
<feature type="domain" description="Flavoprotein" evidence="1">
    <location>
        <begin position="29"/>
        <end position="165"/>
    </location>
</feature>
<dbReference type="InterPro" id="IPR003382">
    <property type="entry name" value="Flavoprotein"/>
</dbReference>
<dbReference type="Pfam" id="PF02441">
    <property type="entry name" value="Flavoprotein"/>
    <property type="match status" value="1"/>
</dbReference>
<dbReference type="STRING" id="290340.AAur_0544"/>
<reference evidence="2 3" key="1">
    <citation type="journal article" date="2006" name="PLoS Genet.">
        <title>Secrets of soil survival revealed by the genome sequence of Arthrobacter aurescens TC1.</title>
        <authorList>
            <person name="Mongodin E.F."/>
            <person name="Shapir N."/>
            <person name="Daugherty S.C."/>
            <person name="DeBoy R.T."/>
            <person name="Emerson J.B."/>
            <person name="Shvartzbeyn A."/>
            <person name="Radune D."/>
            <person name="Vamathevan J."/>
            <person name="Riggs F."/>
            <person name="Grinberg V."/>
            <person name="Khouri H."/>
            <person name="Wackett L.P."/>
            <person name="Nelson K.E."/>
            <person name="Sadowsky M.J."/>
        </authorList>
    </citation>
    <scope>NUCLEOTIDE SEQUENCE [LARGE SCALE GENOMIC DNA]</scope>
    <source>
        <strain evidence="2 3">TC1</strain>
    </source>
</reference>
<keyword evidence="3" id="KW-1185">Reference proteome</keyword>
<gene>
    <name evidence="2" type="ordered locus">AAur_0544</name>
</gene>
<dbReference type="AlphaFoldDB" id="A1R290"/>
<evidence type="ECO:0000313" key="2">
    <source>
        <dbReference type="EMBL" id="ABM09874.1"/>
    </source>
</evidence>
<protein>
    <submittedName>
        <fullName evidence="2">Flavoprotein domain protein</fullName>
    </submittedName>
</protein>
<organism evidence="2 3">
    <name type="scientific">Paenarthrobacter aurescens (strain TC1)</name>
    <dbReference type="NCBI Taxonomy" id="290340"/>
    <lineage>
        <taxon>Bacteria</taxon>
        <taxon>Bacillati</taxon>
        <taxon>Actinomycetota</taxon>
        <taxon>Actinomycetes</taxon>
        <taxon>Micrococcales</taxon>
        <taxon>Micrococcaceae</taxon>
        <taxon>Paenarthrobacter</taxon>
    </lineage>
</organism>
<dbReference type="GO" id="GO:0071513">
    <property type="term" value="C:phosphopantothenoylcysteine decarboxylase complex"/>
    <property type="evidence" value="ECO:0007669"/>
    <property type="project" value="TreeGrafter"/>
</dbReference>
<dbReference type="InterPro" id="IPR036551">
    <property type="entry name" value="Flavin_trans-like"/>
</dbReference>
<dbReference type="PANTHER" id="PTHR14359:SF6">
    <property type="entry name" value="PHOSPHOPANTOTHENOYLCYSTEINE DECARBOXYLASE"/>
    <property type="match status" value="1"/>
</dbReference>
<accession>A1R290</accession>
<dbReference type="Proteomes" id="UP000000637">
    <property type="component" value="Chromosome"/>
</dbReference>
<name>A1R290_PAEAT</name>
<dbReference type="eggNOG" id="COG0452">
    <property type="taxonomic scope" value="Bacteria"/>
</dbReference>